<accession>A0AAW1RM62</accession>
<dbReference type="GO" id="GO:0000166">
    <property type="term" value="F:nucleotide binding"/>
    <property type="evidence" value="ECO:0007669"/>
    <property type="project" value="UniProtKB-KW"/>
</dbReference>
<name>A0AAW1RM62_9CHLO</name>
<dbReference type="InterPro" id="IPR013792">
    <property type="entry name" value="RNA3'P_cycl/enolpyr_Trfase_a/b"/>
</dbReference>
<dbReference type="Gene3D" id="3.30.450.40">
    <property type="match status" value="1"/>
</dbReference>
<protein>
    <recommendedName>
        <fullName evidence="2">RNA 3'-terminal-phosphate cyclase (ATP)</fullName>
        <ecNumber evidence="2">6.5.1.4</ecNumber>
    </recommendedName>
</protein>
<evidence type="ECO:0000259" key="6">
    <source>
        <dbReference type="Pfam" id="PF01137"/>
    </source>
</evidence>
<dbReference type="SUPFAM" id="SSF55205">
    <property type="entry name" value="EPT/RTPC-like"/>
    <property type="match status" value="1"/>
</dbReference>
<evidence type="ECO:0000256" key="1">
    <source>
        <dbReference type="ARBA" id="ARBA00009206"/>
    </source>
</evidence>
<dbReference type="InterPro" id="IPR017770">
    <property type="entry name" value="RNA3'_term_phos_cyc_type_1"/>
</dbReference>
<gene>
    <name evidence="8" type="ORF">WJX81_006902</name>
</gene>
<keyword evidence="4" id="KW-0547">Nucleotide-binding</keyword>
<feature type="domain" description="RNA 3'-terminal phosphate cyclase insert" evidence="7">
    <location>
        <begin position="216"/>
        <end position="322"/>
    </location>
</feature>
<dbReference type="Proteomes" id="UP001445335">
    <property type="component" value="Unassembled WGS sequence"/>
</dbReference>
<sequence>MARTEARRLPISSAVQQTVAAHRLPEGCLVIDGSQLEGGGQILRNAIAMAAVLNKPVHIHSVREGRKQPGLRPQHLAGIRLVQELCGGSLQGGEVGSTQVTLEPNALRCGTHVADTRTAGSCTLLAQAALPCLLLAAQPEGTGKSELDLRGGTDATMAPPAAYLAQVLLPTLRRRLGIDARLHVDRAGFYPKGGGRCVLSARSLRPGSCLPPLDLTERGQLVSIAVSAFAAGRLGVGVAERMARAAERTLREAMGKEFAGVEVSVEAAAKPPEHAAGDGCGCLLVASTSTGCLLGSSGVGERGVRAEDVGSTAARALAEDIACGACVDRWAQDQLVVFAALAAGTSRLLCGELTLHTRTALAVARQLKHKGEKREKPEALATIARLSTLGSRKFGGAAKDPVLDSLCRLLGSVLRCKVSGICMLGEEQLVCLGDTSAWPRGSGLHGWGLQNEKETVVVPDTQLDARFAQHEQVVGAPHIRLFVSTPLLLSTGACVGTLVVLDMAPRPDGLKEAELKTLREMATMVAKRLEADMAAAGRARAKDELLRSLDFVRAPFALCTLSPDGRLKIRYANSGWAWETGLGKDPIVNTDFFSVVEVTNESQADAQERLQGGVMMGVVVKMAVHAKGSALRQPMRMELRVAKEALFGDVGLSPRLLADSPTPSTASRRSSMSRTSSTAALAMTLFATLEDEWRLPMSFTESAPAPALGLDARGWRAAIG</sequence>
<dbReference type="PANTHER" id="PTHR11096:SF0">
    <property type="entry name" value="RNA 3'-TERMINAL PHOSPHATE CYCLASE"/>
    <property type="match status" value="1"/>
</dbReference>
<evidence type="ECO:0000256" key="5">
    <source>
        <dbReference type="ARBA" id="ARBA00024481"/>
    </source>
</evidence>
<dbReference type="Gene3D" id="3.65.10.20">
    <property type="entry name" value="RNA 3'-terminal phosphate cyclase domain"/>
    <property type="match status" value="1"/>
</dbReference>
<dbReference type="EMBL" id="JALJOU010000031">
    <property type="protein sequence ID" value="KAK9834892.1"/>
    <property type="molecule type" value="Genomic_DNA"/>
</dbReference>
<dbReference type="InterPro" id="IPR000228">
    <property type="entry name" value="RNA3'_term_phos_cyc"/>
</dbReference>
<proteinExistence type="inferred from homology"/>
<organism evidence="8 9">
    <name type="scientific">Elliptochloris bilobata</name>
    <dbReference type="NCBI Taxonomy" id="381761"/>
    <lineage>
        <taxon>Eukaryota</taxon>
        <taxon>Viridiplantae</taxon>
        <taxon>Chlorophyta</taxon>
        <taxon>core chlorophytes</taxon>
        <taxon>Trebouxiophyceae</taxon>
        <taxon>Trebouxiophyceae incertae sedis</taxon>
        <taxon>Elliptochloris clade</taxon>
        <taxon>Elliptochloris</taxon>
    </lineage>
</organism>
<feature type="domain" description="RNA 3'-terminal phosphate cyclase" evidence="6">
    <location>
        <begin position="36"/>
        <end position="367"/>
    </location>
</feature>
<comment type="similarity">
    <text evidence="1">Belongs to the RNA 3'-terminal cyclase family. Type 1 subfamily.</text>
</comment>
<evidence type="ECO:0000256" key="2">
    <source>
        <dbReference type="ARBA" id="ARBA00012725"/>
    </source>
</evidence>
<keyword evidence="3" id="KW-0436">Ligase</keyword>
<dbReference type="GO" id="GO:0003963">
    <property type="term" value="F:RNA-3'-phosphate cyclase activity"/>
    <property type="evidence" value="ECO:0007669"/>
    <property type="project" value="UniProtKB-EC"/>
</dbReference>
<evidence type="ECO:0000256" key="3">
    <source>
        <dbReference type="ARBA" id="ARBA00022598"/>
    </source>
</evidence>
<evidence type="ECO:0000313" key="8">
    <source>
        <dbReference type="EMBL" id="KAK9834892.1"/>
    </source>
</evidence>
<dbReference type="SUPFAM" id="SSF55781">
    <property type="entry name" value="GAF domain-like"/>
    <property type="match status" value="1"/>
</dbReference>
<dbReference type="AlphaFoldDB" id="A0AAW1RM62"/>
<dbReference type="SUPFAM" id="SSF52913">
    <property type="entry name" value="RNA 3'-terminal phosphate cyclase, RPTC, insert domain"/>
    <property type="match status" value="1"/>
</dbReference>
<dbReference type="InterPro" id="IPR029016">
    <property type="entry name" value="GAF-like_dom_sf"/>
</dbReference>
<dbReference type="InterPro" id="IPR036553">
    <property type="entry name" value="RPTC_insert"/>
</dbReference>
<dbReference type="Pfam" id="PF01137">
    <property type="entry name" value="RTC"/>
    <property type="match status" value="1"/>
</dbReference>
<dbReference type="InterPro" id="IPR037136">
    <property type="entry name" value="RNA3'_phos_cyclase_dom_sf"/>
</dbReference>
<comment type="caution">
    <text evidence="8">The sequence shown here is derived from an EMBL/GenBank/DDBJ whole genome shotgun (WGS) entry which is preliminary data.</text>
</comment>
<dbReference type="NCBIfam" id="TIGR03399">
    <property type="entry name" value="RNA_3prim_cycl"/>
    <property type="match status" value="1"/>
</dbReference>
<dbReference type="InterPro" id="IPR023797">
    <property type="entry name" value="RNA3'_phos_cyclase_dom"/>
</dbReference>
<evidence type="ECO:0000259" key="7">
    <source>
        <dbReference type="Pfam" id="PF05189"/>
    </source>
</evidence>
<dbReference type="GO" id="GO:0006396">
    <property type="term" value="P:RNA processing"/>
    <property type="evidence" value="ECO:0007669"/>
    <property type="project" value="InterPro"/>
</dbReference>
<reference evidence="8 9" key="1">
    <citation type="journal article" date="2024" name="Nat. Commun.">
        <title>Phylogenomics reveals the evolutionary origins of lichenization in chlorophyte algae.</title>
        <authorList>
            <person name="Puginier C."/>
            <person name="Libourel C."/>
            <person name="Otte J."/>
            <person name="Skaloud P."/>
            <person name="Haon M."/>
            <person name="Grisel S."/>
            <person name="Petersen M."/>
            <person name="Berrin J.G."/>
            <person name="Delaux P.M."/>
            <person name="Dal Grande F."/>
            <person name="Keller J."/>
        </authorList>
    </citation>
    <scope>NUCLEOTIDE SEQUENCE [LARGE SCALE GENOMIC DNA]</scope>
    <source>
        <strain evidence="8 9">SAG 245.80</strain>
    </source>
</reference>
<dbReference type="Pfam" id="PF05189">
    <property type="entry name" value="RTC_insert"/>
    <property type="match status" value="1"/>
</dbReference>
<dbReference type="Gene3D" id="3.30.360.20">
    <property type="entry name" value="RNA 3'-terminal phosphate cyclase, insert domain"/>
    <property type="match status" value="1"/>
</dbReference>
<comment type="catalytic activity">
    <reaction evidence="5">
        <text>a 3'-end 3'-phospho-ribonucleotide-RNA + ATP = a 3'-end 2',3'-cyclophospho-ribonucleotide-RNA + AMP + diphosphate</text>
        <dbReference type="Rhea" id="RHEA:23976"/>
        <dbReference type="Rhea" id="RHEA-COMP:10463"/>
        <dbReference type="Rhea" id="RHEA-COMP:10464"/>
        <dbReference type="ChEBI" id="CHEBI:30616"/>
        <dbReference type="ChEBI" id="CHEBI:33019"/>
        <dbReference type="ChEBI" id="CHEBI:83062"/>
        <dbReference type="ChEBI" id="CHEBI:83064"/>
        <dbReference type="ChEBI" id="CHEBI:456215"/>
        <dbReference type="EC" id="6.5.1.4"/>
    </reaction>
</comment>
<evidence type="ECO:0000256" key="4">
    <source>
        <dbReference type="ARBA" id="ARBA00022741"/>
    </source>
</evidence>
<dbReference type="GO" id="GO:0005634">
    <property type="term" value="C:nucleus"/>
    <property type="evidence" value="ECO:0007669"/>
    <property type="project" value="TreeGrafter"/>
</dbReference>
<dbReference type="EC" id="6.5.1.4" evidence="2"/>
<dbReference type="InterPro" id="IPR013791">
    <property type="entry name" value="RNA3'-term_phos_cycl_insert"/>
</dbReference>
<dbReference type="PANTHER" id="PTHR11096">
    <property type="entry name" value="RNA 3' TERMINAL PHOSPHATE CYCLASE"/>
    <property type="match status" value="1"/>
</dbReference>
<keyword evidence="9" id="KW-1185">Reference proteome</keyword>
<evidence type="ECO:0000313" key="9">
    <source>
        <dbReference type="Proteomes" id="UP001445335"/>
    </source>
</evidence>